<reference evidence="4" key="1">
    <citation type="submission" date="2016-06" db="UniProtKB">
        <authorList>
            <consortium name="WormBaseParasite"/>
        </authorList>
    </citation>
    <scope>IDENTIFICATION</scope>
</reference>
<organism evidence="4">
    <name type="scientific">Echinostoma caproni</name>
    <dbReference type="NCBI Taxonomy" id="27848"/>
    <lineage>
        <taxon>Eukaryota</taxon>
        <taxon>Metazoa</taxon>
        <taxon>Spiralia</taxon>
        <taxon>Lophotrochozoa</taxon>
        <taxon>Platyhelminthes</taxon>
        <taxon>Trematoda</taxon>
        <taxon>Digenea</taxon>
        <taxon>Plagiorchiida</taxon>
        <taxon>Echinostomata</taxon>
        <taxon>Echinostomatoidea</taxon>
        <taxon>Echinostomatidae</taxon>
        <taxon>Echinostoma</taxon>
    </lineage>
</organism>
<keyword evidence="1" id="KW-0472">Membrane</keyword>
<accession>A0A183AP23</accession>
<dbReference type="EMBL" id="UZAN01046350">
    <property type="protein sequence ID" value="VDP84057.1"/>
    <property type="molecule type" value="Genomic_DNA"/>
</dbReference>
<gene>
    <name evidence="2" type="ORF">ECPE_LOCUS8708</name>
</gene>
<feature type="transmembrane region" description="Helical" evidence="1">
    <location>
        <begin position="31"/>
        <end position="52"/>
    </location>
</feature>
<sequence length="114" mass="12539">MGSRYTATSLGTTNFESVGSVVDDLVSNRAVWRKICCIILCVLFVIDAWAVIGLHILNFTNQTALEATVSVVVLIVGQYIGIFKTYILNINLVTIMYTGILSSSFKKDRHSYAA</sequence>
<evidence type="ECO:0000313" key="4">
    <source>
        <dbReference type="WBParaSite" id="ECPE_0000873401-mRNA-1"/>
    </source>
</evidence>
<evidence type="ECO:0000256" key="1">
    <source>
        <dbReference type="SAM" id="Phobius"/>
    </source>
</evidence>
<keyword evidence="3" id="KW-1185">Reference proteome</keyword>
<keyword evidence="1" id="KW-1133">Transmembrane helix</keyword>
<proteinExistence type="predicted"/>
<reference evidence="2 3" key="2">
    <citation type="submission" date="2018-11" db="EMBL/GenBank/DDBJ databases">
        <authorList>
            <consortium name="Pathogen Informatics"/>
        </authorList>
    </citation>
    <scope>NUCLEOTIDE SEQUENCE [LARGE SCALE GENOMIC DNA]</scope>
    <source>
        <strain evidence="2 3">Egypt</strain>
    </source>
</reference>
<dbReference type="Proteomes" id="UP000272942">
    <property type="component" value="Unassembled WGS sequence"/>
</dbReference>
<dbReference type="WBParaSite" id="ECPE_0000873401-mRNA-1">
    <property type="protein sequence ID" value="ECPE_0000873401-mRNA-1"/>
    <property type="gene ID" value="ECPE_0000873401"/>
</dbReference>
<name>A0A183AP23_9TREM</name>
<dbReference type="AlphaFoldDB" id="A0A183AP23"/>
<feature type="transmembrane region" description="Helical" evidence="1">
    <location>
        <begin position="64"/>
        <end position="80"/>
    </location>
</feature>
<evidence type="ECO:0000313" key="2">
    <source>
        <dbReference type="EMBL" id="VDP84057.1"/>
    </source>
</evidence>
<protein>
    <submittedName>
        <fullName evidence="4">Choline transport protein</fullName>
    </submittedName>
</protein>
<keyword evidence="1" id="KW-0812">Transmembrane</keyword>
<evidence type="ECO:0000313" key="3">
    <source>
        <dbReference type="Proteomes" id="UP000272942"/>
    </source>
</evidence>